<evidence type="ECO:0000313" key="11">
    <source>
        <dbReference type="EMBL" id="OOP69606.1"/>
    </source>
</evidence>
<reference evidence="11 12" key="1">
    <citation type="submission" date="2017-01" db="EMBL/GenBank/DDBJ databases">
        <title>Draft genome sequence of Bacillus oleronius.</title>
        <authorList>
            <person name="Allam M."/>
        </authorList>
    </citation>
    <scope>NUCLEOTIDE SEQUENCE [LARGE SCALE GENOMIC DNA]</scope>
    <source>
        <strain evidence="11 12">DSM 9356</strain>
    </source>
</reference>
<evidence type="ECO:0000256" key="1">
    <source>
        <dbReference type="ARBA" id="ARBA00004496"/>
    </source>
</evidence>
<evidence type="ECO:0000259" key="9">
    <source>
        <dbReference type="PROSITE" id="PS50110"/>
    </source>
</evidence>
<dbReference type="CDD" id="cd17574">
    <property type="entry name" value="REC_OmpR"/>
    <property type="match status" value="1"/>
</dbReference>
<keyword evidence="12" id="KW-1185">Reference proteome</keyword>
<dbReference type="Pfam" id="PF00486">
    <property type="entry name" value="Trans_reg_C"/>
    <property type="match status" value="1"/>
</dbReference>
<dbReference type="InterPro" id="IPR001867">
    <property type="entry name" value="OmpR/PhoB-type_DNA-bd"/>
</dbReference>
<evidence type="ECO:0000256" key="5">
    <source>
        <dbReference type="ARBA" id="ARBA00023125"/>
    </source>
</evidence>
<keyword evidence="4" id="KW-0805">Transcription regulation</keyword>
<evidence type="ECO:0000259" key="10">
    <source>
        <dbReference type="PROSITE" id="PS51755"/>
    </source>
</evidence>
<dbReference type="InterPro" id="IPR011006">
    <property type="entry name" value="CheY-like_superfamily"/>
</dbReference>
<organism evidence="11 12">
    <name type="scientific">Heyndrickxia oleronia</name>
    <dbReference type="NCBI Taxonomy" id="38875"/>
    <lineage>
        <taxon>Bacteria</taxon>
        <taxon>Bacillati</taxon>
        <taxon>Bacillota</taxon>
        <taxon>Bacilli</taxon>
        <taxon>Bacillales</taxon>
        <taxon>Bacillaceae</taxon>
        <taxon>Heyndrickxia</taxon>
    </lineage>
</organism>
<dbReference type="PANTHER" id="PTHR48111">
    <property type="entry name" value="REGULATOR OF RPOS"/>
    <property type="match status" value="1"/>
</dbReference>
<dbReference type="Pfam" id="PF00072">
    <property type="entry name" value="Response_reg"/>
    <property type="match status" value="1"/>
</dbReference>
<dbReference type="SMART" id="SM00862">
    <property type="entry name" value="Trans_reg_C"/>
    <property type="match status" value="1"/>
</dbReference>
<dbReference type="RefSeq" id="WP_078109520.1">
    <property type="nucleotide sequence ID" value="NZ_CP065424.1"/>
</dbReference>
<evidence type="ECO:0000256" key="3">
    <source>
        <dbReference type="ARBA" id="ARBA00023012"/>
    </source>
</evidence>
<evidence type="ECO:0000256" key="4">
    <source>
        <dbReference type="ARBA" id="ARBA00023015"/>
    </source>
</evidence>
<dbReference type="AlphaFoldDB" id="A0A8E2IA92"/>
<dbReference type="SUPFAM" id="SSF52172">
    <property type="entry name" value="CheY-like"/>
    <property type="match status" value="1"/>
</dbReference>
<dbReference type="Proteomes" id="UP000189761">
    <property type="component" value="Unassembled WGS sequence"/>
</dbReference>
<feature type="domain" description="Response regulatory" evidence="9">
    <location>
        <begin position="4"/>
        <end position="116"/>
    </location>
</feature>
<keyword evidence="5 8" id="KW-0238">DNA-binding</keyword>
<proteinExistence type="predicted"/>
<evidence type="ECO:0000256" key="2">
    <source>
        <dbReference type="ARBA" id="ARBA00022553"/>
    </source>
</evidence>
<dbReference type="Gene3D" id="3.40.50.2300">
    <property type="match status" value="1"/>
</dbReference>
<dbReference type="InterPro" id="IPR036388">
    <property type="entry name" value="WH-like_DNA-bd_sf"/>
</dbReference>
<dbReference type="PROSITE" id="PS50110">
    <property type="entry name" value="RESPONSE_REGULATORY"/>
    <property type="match status" value="1"/>
</dbReference>
<dbReference type="PANTHER" id="PTHR48111:SF2">
    <property type="entry name" value="RESPONSE REGULATOR SAER"/>
    <property type="match status" value="1"/>
</dbReference>
<dbReference type="EMBL" id="MTLA01000046">
    <property type="protein sequence ID" value="OOP69606.1"/>
    <property type="molecule type" value="Genomic_DNA"/>
</dbReference>
<evidence type="ECO:0000313" key="12">
    <source>
        <dbReference type="Proteomes" id="UP000189761"/>
    </source>
</evidence>
<dbReference type="GO" id="GO:0005829">
    <property type="term" value="C:cytosol"/>
    <property type="evidence" value="ECO:0007669"/>
    <property type="project" value="TreeGrafter"/>
</dbReference>
<dbReference type="InterPro" id="IPR039420">
    <property type="entry name" value="WalR-like"/>
</dbReference>
<keyword evidence="6" id="KW-0804">Transcription</keyword>
<dbReference type="GO" id="GO:0006355">
    <property type="term" value="P:regulation of DNA-templated transcription"/>
    <property type="evidence" value="ECO:0007669"/>
    <property type="project" value="InterPro"/>
</dbReference>
<dbReference type="FunFam" id="1.10.10.10:FF:000018">
    <property type="entry name" value="DNA-binding response regulator ResD"/>
    <property type="match status" value="1"/>
</dbReference>
<sequence length="226" mass="26443">MDTKILIVDDEPEIVAFTKDYLQEQGYQVITAYNGQEALRSLQRQPNMIILDIMMPGMDGFELCELVRKRVTCPIIFLSAKHSEEDRIRGLMVGGDDYLTKPFSLKELHARIIAHLRREHRLAEETKKCLYFGNLMIDLEGYEVYYLNERLSFTSKEFEMIQFLALHPGQVFSRESMYERIWGYDAEGDSSTITEHIKKIRSKLAKHDPDQSYISTVWGVGYKWEK</sequence>
<comment type="caution">
    <text evidence="11">The sequence shown here is derived from an EMBL/GenBank/DDBJ whole genome shotgun (WGS) entry which is preliminary data.</text>
</comment>
<dbReference type="Gene3D" id="6.10.250.690">
    <property type="match status" value="1"/>
</dbReference>
<dbReference type="GO" id="GO:0000156">
    <property type="term" value="F:phosphorelay response regulator activity"/>
    <property type="evidence" value="ECO:0007669"/>
    <property type="project" value="TreeGrafter"/>
</dbReference>
<evidence type="ECO:0000256" key="7">
    <source>
        <dbReference type="PROSITE-ProRule" id="PRU00169"/>
    </source>
</evidence>
<feature type="domain" description="OmpR/PhoB-type" evidence="10">
    <location>
        <begin position="127"/>
        <end position="226"/>
    </location>
</feature>
<evidence type="ECO:0000256" key="8">
    <source>
        <dbReference type="PROSITE-ProRule" id="PRU01091"/>
    </source>
</evidence>
<dbReference type="CDD" id="cd00383">
    <property type="entry name" value="trans_reg_C"/>
    <property type="match status" value="1"/>
</dbReference>
<dbReference type="InterPro" id="IPR001789">
    <property type="entry name" value="Sig_transdc_resp-reg_receiver"/>
</dbReference>
<feature type="modified residue" description="4-aspartylphosphate" evidence="7">
    <location>
        <position position="52"/>
    </location>
</feature>
<protein>
    <submittedName>
        <fullName evidence="11">DNA-binding response regulator</fullName>
    </submittedName>
</protein>
<accession>A0A8E2IA92</accession>
<keyword evidence="3" id="KW-0902">Two-component regulatory system</keyword>
<evidence type="ECO:0000256" key="6">
    <source>
        <dbReference type="ARBA" id="ARBA00023163"/>
    </source>
</evidence>
<dbReference type="PROSITE" id="PS51755">
    <property type="entry name" value="OMPR_PHOB"/>
    <property type="match status" value="1"/>
</dbReference>
<name>A0A8E2IA92_9BACI</name>
<gene>
    <name evidence="11" type="ORF">BWZ43_04370</name>
</gene>
<dbReference type="GO" id="GO:0032993">
    <property type="term" value="C:protein-DNA complex"/>
    <property type="evidence" value="ECO:0007669"/>
    <property type="project" value="TreeGrafter"/>
</dbReference>
<dbReference type="Gene3D" id="1.10.10.10">
    <property type="entry name" value="Winged helix-like DNA-binding domain superfamily/Winged helix DNA-binding domain"/>
    <property type="match status" value="1"/>
</dbReference>
<dbReference type="GO" id="GO:0000976">
    <property type="term" value="F:transcription cis-regulatory region binding"/>
    <property type="evidence" value="ECO:0007669"/>
    <property type="project" value="TreeGrafter"/>
</dbReference>
<comment type="subcellular location">
    <subcellularLocation>
        <location evidence="1">Cytoplasm</location>
    </subcellularLocation>
</comment>
<dbReference type="SMART" id="SM00448">
    <property type="entry name" value="REC"/>
    <property type="match status" value="1"/>
</dbReference>
<feature type="DNA-binding region" description="OmpR/PhoB-type" evidence="8">
    <location>
        <begin position="127"/>
        <end position="226"/>
    </location>
</feature>
<dbReference type="FunFam" id="3.40.50.2300:FF:000001">
    <property type="entry name" value="DNA-binding response regulator PhoB"/>
    <property type="match status" value="1"/>
</dbReference>
<keyword evidence="2 7" id="KW-0597">Phosphoprotein</keyword>